<dbReference type="InterPro" id="IPR019734">
    <property type="entry name" value="TPR_rpt"/>
</dbReference>
<keyword evidence="1" id="KW-0175">Coiled coil</keyword>
<dbReference type="SUPFAM" id="SSF48452">
    <property type="entry name" value="TPR-like"/>
    <property type="match status" value="1"/>
</dbReference>
<feature type="compositionally biased region" description="Low complexity" evidence="2">
    <location>
        <begin position="34"/>
        <end position="59"/>
    </location>
</feature>
<keyword evidence="4" id="KW-1185">Reference proteome</keyword>
<dbReference type="Pfam" id="PF13181">
    <property type="entry name" value="TPR_8"/>
    <property type="match status" value="1"/>
</dbReference>
<evidence type="ECO:0000256" key="1">
    <source>
        <dbReference type="SAM" id="Coils"/>
    </source>
</evidence>
<evidence type="ECO:0000313" key="4">
    <source>
        <dbReference type="Proteomes" id="UP001140206"/>
    </source>
</evidence>
<feature type="coiled-coil region" evidence="1">
    <location>
        <begin position="212"/>
        <end position="239"/>
    </location>
</feature>
<accession>A0AAV8DCZ4</accession>
<dbReference type="PANTHER" id="PTHR36350:SF3">
    <property type="entry name" value="TRANSMEMBRANE PROTEIN"/>
    <property type="match status" value="1"/>
</dbReference>
<gene>
    <name evidence="3" type="ORF">LUZ62_074492</name>
</gene>
<dbReference type="EMBL" id="JAMFTS010000004">
    <property type="protein sequence ID" value="KAJ4764117.1"/>
    <property type="molecule type" value="Genomic_DNA"/>
</dbReference>
<protein>
    <recommendedName>
        <fullName evidence="5">Protein SLOW GREEN 1, chloroplastic</fullName>
    </recommendedName>
</protein>
<dbReference type="Gene3D" id="1.25.40.10">
    <property type="entry name" value="Tetratricopeptide repeat domain"/>
    <property type="match status" value="1"/>
</dbReference>
<reference evidence="3" key="1">
    <citation type="submission" date="2022-08" db="EMBL/GenBank/DDBJ databases">
        <authorList>
            <person name="Marques A."/>
        </authorList>
    </citation>
    <scope>NUCLEOTIDE SEQUENCE</scope>
    <source>
        <strain evidence="3">RhyPub2mFocal</strain>
        <tissue evidence="3">Leaves</tissue>
    </source>
</reference>
<sequence length="337" mass="38035">MDSLCRSSLHPNHLSCSLRLRPIPTPIPNPKPFFPKTLFSKPSPKPSSLSLRAARFSSPKPDPDRHGPNLFLSLLKPLSLTIATATASFSILLSRFPSISPSLALASVSSPPSPASDTMFQPDSDEIASLRAETESKIEQGDFMGSMKTIDRLISLQPGNLDLPLLKAHLQSHLGDSNAAKRSFERLLEKDPYLVEAYHGLILTASNSHSEFMELRELMNRVEKTIELCKKEKDSKEKVRDFKLVLAQIKVVLGEYEESLKVYEEMEKEEPTDFRPYLCQGIVYTILEKKDEADKQFKKYKRLVPKGHPYEKYFEDMSGLNIFGEMREGKKIGSFKS</sequence>
<name>A0AAV8DCZ4_9POAL</name>
<comment type="caution">
    <text evidence="3">The sequence shown here is derived from an EMBL/GenBank/DDBJ whole genome shotgun (WGS) entry which is preliminary data.</text>
</comment>
<organism evidence="3 4">
    <name type="scientific">Rhynchospora pubera</name>
    <dbReference type="NCBI Taxonomy" id="906938"/>
    <lineage>
        <taxon>Eukaryota</taxon>
        <taxon>Viridiplantae</taxon>
        <taxon>Streptophyta</taxon>
        <taxon>Embryophyta</taxon>
        <taxon>Tracheophyta</taxon>
        <taxon>Spermatophyta</taxon>
        <taxon>Magnoliopsida</taxon>
        <taxon>Liliopsida</taxon>
        <taxon>Poales</taxon>
        <taxon>Cyperaceae</taxon>
        <taxon>Cyperoideae</taxon>
        <taxon>Rhynchosporeae</taxon>
        <taxon>Rhynchospora</taxon>
    </lineage>
</organism>
<dbReference type="AlphaFoldDB" id="A0AAV8DCZ4"/>
<evidence type="ECO:0000256" key="2">
    <source>
        <dbReference type="SAM" id="MobiDB-lite"/>
    </source>
</evidence>
<dbReference type="PANTHER" id="PTHR36350">
    <property type="entry name" value="TRANSMEMBRANE PROTEIN"/>
    <property type="match status" value="1"/>
</dbReference>
<dbReference type="Proteomes" id="UP001140206">
    <property type="component" value="Chromosome 4"/>
</dbReference>
<feature type="region of interest" description="Disordered" evidence="2">
    <location>
        <begin position="34"/>
        <end position="64"/>
    </location>
</feature>
<evidence type="ECO:0000313" key="3">
    <source>
        <dbReference type="EMBL" id="KAJ4764117.1"/>
    </source>
</evidence>
<proteinExistence type="predicted"/>
<dbReference type="InterPro" id="IPR011990">
    <property type="entry name" value="TPR-like_helical_dom_sf"/>
</dbReference>
<evidence type="ECO:0008006" key="5">
    <source>
        <dbReference type="Google" id="ProtNLM"/>
    </source>
</evidence>